<evidence type="ECO:0000313" key="1">
    <source>
        <dbReference type="EMBL" id="ARS38023.1"/>
    </source>
</evidence>
<accession>A0A1X9YYX9</accession>
<proteinExistence type="predicted"/>
<gene>
    <name evidence="1" type="ORF">CA264_20950</name>
</gene>
<reference evidence="2" key="1">
    <citation type="submission" date="2017-05" db="EMBL/GenBank/DDBJ databases">
        <authorList>
            <person name="Ray J."/>
            <person name="Price M."/>
            <person name="Deutschbauer A."/>
        </authorList>
    </citation>
    <scope>NUCLEOTIDE SEQUENCE [LARGE SCALE GENOMIC DNA]</scope>
    <source>
        <strain evidence="2">DSM 19842</strain>
        <plasmid evidence="2">unnamed</plasmid>
    </source>
</reference>
<protein>
    <submittedName>
        <fullName evidence="1">Uncharacterized protein</fullName>
    </submittedName>
</protein>
<dbReference type="AlphaFoldDB" id="A0A1X9YYX9"/>
<dbReference type="KEGG" id="pact:CA264_20950"/>
<dbReference type="OrthoDB" id="853359at2"/>
<geneLocation type="plasmid" evidence="1 2">
    <name>unnamed</name>
</geneLocation>
<dbReference type="Proteomes" id="UP000266292">
    <property type="component" value="Plasmid unnamed"/>
</dbReference>
<name>A0A1X9YYX9_9BACT</name>
<sequence>MNLYEFNSILSLNDRAQAVWDEGQFLSNRLDGEYKVCLYYMGDFFAEVWISSCNSDSSICHVRAFKSRRLLEPYLSPIDLSTLF</sequence>
<organism evidence="1 2">
    <name type="scientific">Pontibacter actiniarum</name>
    <dbReference type="NCBI Taxonomy" id="323450"/>
    <lineage>
        <taxon>Bacteria</taxon>
        <taxon>Pseudomonadati</taxon>
        <taxon>Bacteroidota</taxon>
        <taxon>Cytophagia</taxon>
        <taxon>Cytophagales</taxon>
        <taxon>Hymenobacteraceae</taxon>
        <taxon>Pontibacter</taxon>
    </lineage>
</organism>
<keyword evidence="2" id="KW-1185">Reference proteome</keyword>
<dbReference type="EMBL" id="CP021236">
    <property type="protein sequence ID" value="ARS38023.1"/>
    <property type="molecule type" value="Genomic_DNA"/>
</dbReference>
<keyword evidence="1" id="KW-0614">Plasmid</keyword>
<evidence type="ECO:0000313" key="2">
    <source>
        <dbReference type="Proteomes" id="UP000266292"/>
    </source>
</evidence>